<evidence type="ECO:0000313" key="2">
    <source>
        <dbReference type="EMBL" id="KAF0835677.1"/>
    </source>
</evidence>
<name>A0ABQ6YEQ7_9NOCA</name>
<reference evidence="2 3" key="1">
    <citation type="submission" date="2019-07" db="EMBL/GenBank/DDBJ databases">
        <title>Genomic Encyclopedia of Type Strains, Phase IV (KMG-IV): sequencing the most valuable type-strain genomes for metagenomic binning, comparative biology and taxonomic classification.</title>
        <authorList>
            <person name="Goeker M."/>
        </authorList>
    </citation>
    <scope>NUCLEOTIDE SEQUENCE [LARGE SCALE GENOMIC DNA]</scope>
    <source>
        <strain evidence="2 3">DSM 44831</strain>
    </source>
</reference>
<keyword evidence="3" id="KW-1185">Reference proteome</keyword>
<comment type="caution">
    <text evidence="2">The sequence shown here is derived from an EMBL/GenBank/DDBJ whole genome shotgun (WGS) entry which is preliminary data.</text>
</comment>
<organism evidence="2 3">
    <name type="scientific">Nocardia caishijiensis</name>
    <dbReference type="NCBI Taxonomy" id="184756"/>
    <lineage>
        <taxon>Bacteria</taxon>
        <taxon>Bacillati</taxon>
        <taxon>Actinomycetota</taxon>
        <taxon>Actinomycetes</taxon>
        <taxon>Mycobacteriales</taxon>
        <taxon>Nocardiaceae</taxon>
        <taxon>Nocardia</taxon>
    </lineage>
</organism>
<gene>
    <name evidence="2" type="ORF">FNL39_1218</name>
</gene>
<feature type="coiled-coil region" evidence="1">
    <location>
        <begin position="25"/>
        <end position="59"/>
    </location>
</feature>
<evidence type="ECO:0000313" key="3">
    <source>
        <dbReference type="Proteomes" id="UP000798951"/>
    </source>
</evidence>
<proteinExistence type="predicted"/>
<dbReference type="EMBL" id="VMSD01000021">
    <property type="protein sequence ID" value="KAF0835677.1"/>
    <property type="molecule type" value="Genomic_DNA"/>
</dbReference>
<dbReference type="Proteomes" id="UP000798951">
    <property type="component" value="Unassembled WGS sequence"/>
</dbReference>
<protein>
    <submittedName>
        <fullName evidence="2">Uncharacterized protein</fullName>
    </submittedName>
</protein>
<keyword evidence="1" id="KW-0175">Coiled coil</keyword>
<evidence type="ECO:0000256" key="1">
    <source>
        <dbReference type="SAM" id="Coils"/>
    </source>
</evidence>
<accession>A0ABQ6YEQ7</accession>
<sequence length="61" mass="7267">MEFSELPIEWQEEIKRLRTESASKRVKWQAKLSDLRAECAKYRTQLRAAQARITELENTND</sequence>